<dbReference type="AlphaFoldDB" id="A0A0G9MSH0"/>
<keyword evidence="2" id="KW-0808">Transferase</keyword>
<dbReference type="InterPro" id="IPR013216">
    <property type="entry name" value="Methyltransf_11"/>
</dbReference>
<accession>A0A0G9MSH0</accession>
<proteinExistence type="predicted"/>
<dbReference type="SUPFAM" id="SSF53335">
    <property type="entry name" value="S-adenosyl-L-methionine-dependent methyltransferases"/>
    <property type="match status" value="1"/>
</dbReference>
<feature type="domain" description="Methyltransferase type 11" evidence="1">
    <location>
        <begin position="77"/>
        <end position="115"/>
    </location>
</feature>
<dbReference type="InterPro" id="IPR029063">
    <property type="entry name" value="SAM-dependent_MTases_sf"/>
</dbReference>
<keyword evidence="2" id="KW-0489">Methyltransferase</keyword>
<evidence type="ECO:0000313" key="2">
    <source>
        <dbReference type="EMBL" id="KLE32278.1"/>
    </source>
</evidence>
<evidence type="ECO:0000259" key="1">
    <source>
        <dbReference type="Pfam" id="PF08241"/>
    </source>
</evidence>
<reference evidence="2 3" key="1">
    <citation type="submission" date="2015-04" db="EMBL/GenBank/DDBJ databases">
        <title>The draft genome sequence of Erythrobacr gangjinensis K7-2.</title>
        <authorList>
            <person name="Zhuang L."/>
            <person name="Liu Y."/>
            <person name="Shao Z."/>
        </authorList>
    </citation>
    <scope>NUCLEOTIDE SEQUENCE [LARGE SCALE GENOMIC DNA]</scope>
    <source>
        <strain evidence="2 3">K7-2</strain>
    </source>
</reference>
<dbReference type="GO" id="GO:0032259">
    <property type="term" value="P:methylation"/>
    <property type="evidence" value="ECO:0007669"/>
    <property type="project" value="UniProtKB-KW"/>
</dbReference>
<gene>
    <name evidence="2" type="ORF">AAW01_10480</name>
</gene>
<dbReference type="GO" id="GO:0008757">
    <property type="term" value="F:S-adenosylmethionine-dependent methyltransferase activity"/>
    <property type="evidence" value="ECO:0007669"/>
    <property type="project" value="InterPro"/>
</dbReference>
<comment type="caution">
    <text evidence="2">The sequence shown here is derived from an EMBL/GenBank/DDBJ whole genome shotgun (WGS) entry which is preliminary data.</text>
</comment>
<organism evidence="2 3">
    <name type="scientific">Aurantiacibacter gangjinensis</name>
    <dbReference type="NCBI Taxonomy" id="502682"/>
    <lineage>
        <taxon>Bacteria</taxon>
        <taxon>Pseudomonadati</taxon>
        <taxon>Pseudomonadota</taxon>
        <taxon>Alphaproteobacteria</taxon>
        <taxon>Sphingomonadales</taxon>
        <taxon>Erythrobacteraceae</taxon>
        <taxon>Aurantiacibacter</taxon>
    </lineage>
</organism>
<dbReference type="CDD" id="cd02440">
    <property type="entry name" value="AdoMet_MTases"/>
    <property type="match status" value="1"/>
</dbReference>
<evidence type="ECO:0000313" key="3">
    <source>
        <dbReference type="Proteomes" id="UP000053070"/>
    </source>
</evidence>
<dbReference type="Gene3D" id="3.40.50.150">
    <property type="entry name" value="Vaccinia Virus protein VP39"/>
    <property type="match status" value="1"/>
</dbReference>
<dbReference type="Pfam" id="PF08241">
    <property type="entry name" value="Methyltransf_11"/>
    <property type="match status" value="1"/>
</dbReference>
<keyword evidence="3" id="KW-1185">Reference proteome</keyword>
<protein>
    <submittedName>
        <fullName evidence="2">Methyltransferase type 12</fullName>
    </submittedName>
</protein>
<name>A0A0G9MSH0_9SPHN</name>
<sequence>MTPAFKALAMRAAKAVGYDKTHITRTVAYGEVETFLADLPTGEMDALEIAAGWKWREIGWGSYTEMNWPDHDICEDVLDRQFDICIADNVWEHLLHPWRATQNVLTMLKPGGWFVNITPFMIRRHDIPNDCTRWTEQGMRHFLEDNGFDPASIATGSWGNRAAVKANLNRWARTGWKRRLTNERDFPVTVWAFAQKLRDPA</sequence>
<dbReference type="EMBL" id="LBHC01000002">
    <property type="protein sequence ID" value="KLE32278.1"/>
    <property type="molecule type" value="Genomic_DNA"/>
</dbReference>
<dbReference type="Proteomes" id="UP000053070">
    <property type="component" value="Unassembled WGS sequence"/>
</dbReference>
<dbReference type="STRING" id="502682.BMF35_a1102"/>
<dbReference type="PATRIC" id="fig|502682.8.peg.2139"/>